<dbReference type="Pfam" id="PF13185">
    <property type="entry name" value="GAF_2"/>
    <property type="match status" value="1"/>
</dbReference>
<name>A0AAX1QY40_9VIBR</name>
<comment type="caution">
    <text evidence="4">The sequence shown here is derived from an EMBL/GenBank/DDBJ whole genome shotgun (WGS) entry which is preliminary data.</text>
</comment>
<dbReference type="GO" id="GO:0005829">
    <property type="term" value="C:cytosol"/>
    <property type="evidence" value="ECO:0007669"/>
    <property type="project" value="TreeGrafter"/>
</dbReference>
<proteinExistence type="inferred from homology"/>
<gene>
    <name evidence="3" type="ORF">DLR69_05490</name>
    <name evidence="4" type="ORF">DLR70_00575</name>
</gene>
<feature type="domain" description="GAF" evidence="2">
    <location>
        <begin position="79"/>
        <end position="181"/>
    </location>
</feature>
<dbReference type="InterPro" id="IPR003018">
    <property type="entry name" value="GAF"/>
</dbReference>
<dbReference type="Proteomes" id="UP000252427">
    <property type="component" value="Unassembled WGS sequence"/>
</dbReference>
<dbReference type="EMBL" id="QKKR01000007">
    <property type="protein sequence ID" value="RBM56612.1"/>
    <property type="molecule type" value="Genomic_DNA"/>
</dbReference>
<dbReference type="AlphaFoldDB" id="A0AAX1QY40"/>
<evidence type="ECO:0000259" key="2">
    <source>
        <dbReference type="Pfam" id="PF13185"/>
    </source>
</evidence>
<dbReference type="EMBL" id="QKKS01000001">
    <property type="protein sequence ID" value="RBM84218.1"/>
    <property type="molecule type" value="Genomic_DNA"/>
</dbReference>
<dbReference type="FunFam" id="3.30.450.40:FF:000008">
    <property type="entry name" value="GAF domain-containing proteins"/>
    <property type="match status" value="1"/>
</dbReference>
<dbReference type="Proteomes" id="UP000252488">
    <property type="component" value="Unassembled WGS sequence"/>
</dbReference>
<evidence type="ECO:0000313" key="6">
    <source>
        <dbReference type="Proteomes" id="UP000252488"/>
    </source>
</evidence>
<organism evidence="4 5">
    <name type="scientific">Vibrio paracholerae</name>
    <dbReference type="NCBI Taxonomy" id="650003"/>
    <lineage>
        <taxon>Bacteria</taxon>
        <taxon>Pseudomonadati</taxon>
        <taxon>Pseudomonadota</taxon>
        <taxon>Gammaproteobacteria</taxon>
        <taxon>Vibrionales</taxon>
        <taxon>Vibrionaceae</taxon>
        <taxon>Vibrio</taxon>
    </lineage>
</organism>
<sequence length="192" mass="21418">MSLKYVILMRMHPILVMRIVRSSRSEVFIFQMEVIMNLEQYQRLTKQAVALLEGETNLIANLANLSALLNMELTELNWVGFYLMQDDELVLGPFQGKPACVRIPVGRGVCGTAVAENKVQRVYDVHQFEGHIACDAASNSEIVIPFSINGKVAGVLDIDSPNIGRFSEIDEQGLTYLMSEVEKLLNSQANKA</sequence>
<comment type="similarity">
    <text evidence="1">Belongs to the free Met sulfoxide reductase family.</text>
</comment>
<keyword evidence="6" id="KW-1185">Reference proteome</keyword>
<accession>A0AAX1QY40</accession>
<dbReference type="SUPFAM" id="SSF55781">
    <property type="entry name" value="GAF domain-like"/>
    <property type="match status" value="1"/>
</dbReference>
<evidence type="ECO:0000313" key="5">
    <source>
        <dbReference type="Proteomes" id="UP000252427"/>
    </source>
</evidence>
<dbReference type="PROSITE" id="PS01320">
    <property type="entry name" value="UPF0067"/>
    <property type="match status" value="1"/>
</dbReference>
<evidence type="ECO:0000256" key="1">
    <source>
        <dbReference type="ARBA" id="ARBA00038454"/>
    </source>
</evidence>
<dbReference type="InterPro" id="IPR000614">
    <property type="entry name" value="FRMsr_CS"/>
</dbReference>
<evidence type="ECO:0000313" key="3">
    <source>
        <dbReference type="EMBL" id="RBM56612.1"/>
    </source>
</evidence>
<dbReference type="InterPro" id="IPR051330">
    <property type="entry name" value="Phosphatase_reg/MetRdx"/>
</dbReference>
<dbReference type="InterPro" id="IPR029016">
    <property type="entry name" value="GAF-like_dom_sf"/>
</dbReference>
<reference evidence="5 6" key="1">
    <citation type="submission" date="2018-06" db="EMBL/GenBank/DDBJ databases">
        <title>Draft genome sequences of nine Vibrio sp. clinical isolates from across the United States representing the closest known relative of Vibrio cholerae.</title>
        <authorList>
            <person name="Islam M.T."/>
            <person name="Liang K."/>
            <person name="Im M.S."/>
            <person name="Winkjer J."/>
            <person name="Busby S."/>
            <person name="Batra D."/>
            <person name="Rowe L."/>
            <person name="Tarr C.L."/>
            <person name="Boucher Y."/>
        </authorList>
    </citation>
    <scope>NUCLEOTIDE SEQUENCE [LARGE SCALE GENOMIC DNA]</scope>
    <source>
        <strain evidence="3 6">2016V-1111</strain>
        <strain evidence="4 5">2016V-1114</strain>
    </source>
</reference>
<dbReference type="PANTHER" id="PTHR21021">
    <property type="entry name" value="GAF/PUTATIVE CYTOSKELETAL PROTEIN"/>
    <property type="match status" value="1"/>
</dbReference>
<evidence type="ECO:0000313" key="4">
    <source>
        <dbReference type="EMBL" id="RBM84218.1"/>
    </source>
</evidence>
<dbReference type="GO" id="GO:0033745">
    <property type="term" value="F:L-methionine-(R)-S-oxide reductase activity"/>
    <property type="evidence" value="ECO:0007669"/>
    <property type="project" value="TreeGrafter"/>
</dbReference>
<dbReference type="Gene3D" id="3.30.450.40">
    <property type="match status" value="1"/>
</dbReference>
<dbReference type="PANTHER" id="PTHR21021:SF15">
    <property type="entry name" value="FREE METHIONINE-R-SULFOXIDE REDUCTASE"/>
    <property type="match status" value="1"/>
</dbReference>
<protein>
    <submittedName>
        <fullName evidence="4">GAF domain-containing protein</fullName>
    </submittedName>
</protein>